<accession>A0A162NCF0</accession>
<keyword evidence="3 4" id="KW-0418">Kinase</keyword>
<dbReference type="InterPro" id="IPR002173">
    <property type="entry name" value="Carboh/pur_kinase_PfkB_CS"/>
</dbReference>
<dbReference type="InterPro" id="IPR002139">
    <property type="entry name" value="Ribo/fructo_kinase"/>
</dbReference>
<evidence type="ECO:0000313" key="6">
    <source>
        <dbReference type="EMBL" id="OAA91769.1"/>
    </source>
</evidence>
<dbReference type="EC" id="2.7.1.-" evidence="6"/>
<dbReference type="Gene3D" id="3.40.1190.20">
    <property type="match status" value="1"/>
</dbReference>
<evidence type="ECO:0000256" key="1">
    <source>
        <dbReference type="ARBA" id="ARBA00010688"/>
    </source>
</evidence>
<dbReference type="OrthoDB" id="9775849at2"/>
<reference evidence="6 7" key="1">
    <citation type="journal article" date="2015" name="Biotechnol. Bioeng.">
        <title>Genome sequence and phenotypic characterization of Caulobacter segnis.</title>
        <authorList>
            <person name="Patel S."/>
            <person name="Fletcher B."/>
            <person name="Scott D.C."/>
            <person name="Ely B."/>
        </authorList>
    </citation>
    <scope>NUCLEOTIDE SEQUENCE [LARGE SCALE GENOMIC DNA]</scope>
    <source>
        <strain evidence="6 7">ERI-2</strain>
    </source>
</reference>
<evidence type="ECO:0000256" key="4">
    <source>
        <dbReference type="RuleBase" id="RU003704"/>
    </source>
</evidence>
<comment type="caution">
    <text evidence="6">The sequence shown here is derived from an EMBL/GenBank/DDBJ whole genome shotgun (WGS) entry which is preliminary data.</text>
</comment>
<evidence type="ECO:0000256" key="2">
    <source>
        <dbReference type="ARBA" id="ARBA00022679"/>
    </source>
</evidence>
<proteinExistence type="inferred from homology"/>
<dbReference type="PRINTS" id="PR00990">
    <property type="entry name" value="RIBOKINASE"/>
</dbReference>
<dbReference type="Pfam" id="PF00294">
    <property type="entry name" value="PfkB"/>
    <property type="match status" value="1"/>
</dbReference>
<organism evidence="6 7">
    <name type="scientific">Clostridium ljungdahlii</name>
    <dbReference type="NCBI Taxonomy" id="1538"/>
    <lineage>
        <taxon>Bacteria</taxon>
        <taxon>Bacillati</taxon>
        <taxon>Bacillota</taxon>
        <taxon>Clostridia</taxon>
        <taxon>Eubacteriales</taxon>
        <taxon>Clostridiaceae</taxon>
        <taxon>Clostridium</taxon>
    </lineage>
</organism>
<dbReference type="GO" id="GO:0006796">
    <property type="term" value="P:phosphate-containing compound metabolic process"/>
    <property type="evidence" value="ECO:0007669"/>
    <property type="project" value="UniProtKB-ARBA"/>
</dbReference>
<dbReference type="PATRIC" id="fig|1538.10.peg.907"/>
<dbReference type="GO" id="GO:0005829">
    <property type="term" value="C:cytosol"/>
    <property type="evidence" value="ECO:0007669"/>
    <property type="project" value="TreeGrafter"/>
</dbReference>
<feature type="domain" description="Carbohydrate kinase PfkB" evidence="5">
    <location>
        <begin position="15"/>
        <end position="304"/>
    </location>
</feature>
<dbReference type="SUPFAM" id="SSF53613">
    <property type="entry name" value="Ribokinase-like"/>
    <property type="match status" value="1"/>
</dbReference>
<gene>
    <name evidence="6" type="primary">ydjH</name>
    <name evidence="6" type="ORF">WY13_00413</name>
</gene>
<dbReference type="Proteomes" id="UP000077407">
    <property type="component" value="Unassembled WGS sequence"/>
</dbReference>
<evidence type="ECO:0000313" key="7">
    <source>
        <dbReference type="Proteomes" id="UP000077407"/>
    </source>
</evidence>
<name>A0A162NCF0_9CLOT</name>
<dbReference type="AlphaFoldDB" id="A0A162NCF0"/>
<dbReference type="InterPro" id="IPR029056">
    <property type="entry name" value="Ribokinase-like"/>
</dbReference>
<evidence type="ECO:0000256" key="3">
    <source>
        <dbReference type="ARBA" id="ARBA00022777"/>
    </source>
</evidence>
<dbReference type="InterPro" id="IPR011611">
    <property type="entry name" value="PfkB_dom"/>
</dbReference>
<dbReference type="PROSITE" id="PS00584">
    <property type="entry name" value="PFKB_KINASES_2"/>
    <property type="match status" value="1"/>
</dbReference>
<keyword evidence="2 4" id="KW-0808">Transferase</keyword>
<evidence type="ECO:0000259" key="5">
    <source>
        <dbReference type="Pfam" id="PF00294"/>
    </source>
</evidence>
<dbReference type="RefSeq" id="WP_063554044.1">
    <property type="nucleotide sequence ID" value="NZ_LITT01000004.1"/>
</dbReference>
<dbReference type="GO" id="GO:0016301">
    <property type="term" value="F:kinase activity"/>
    <property type="evidence" value="ECO:0007669"/>
    <property type="project" value="UniProtKB-KW"/>
</dbReference>
<sequence>MNKSEDLIKKLNSNKKIMILGSAILDMLIKIDALPKSGEDITGIQKETNVGGCAYNISKILNHLNINHDLFVPIGTGIHADIIKKQLLKDNRKLFAEDECMDNGWCLSFVENDGERTFVTIQGIETNWKHEWFNKVTIKDYDYIYISGYQFQESGSSGDVILKALENKKESCSIIFDPGPRVKYINKKVLKKLLNMNTILELNKTELILLSGEEDIYKAAKKLYDITNNPVIATLGGDGTLYCASQGTNIVPSKKVDVVDTIGAGDSHTAAFMSGIASGFTIEEACIFGNQVASKVVQNSGCTITL</sequence>
<dbReference type="PANTHER" id="PTHR10584:SF166">
    <property type="entry name" value="RIBOKINASE"/>
    <property type="match status" value="1"/>
</dbReference>
<dbReference type="PANTHER" id="PTHR10584">
    <property type="entry name" value="SUGAR KINASE"/>
    <property type="match status" value="1"/>
</dbReference>
<protein>
    <submittedName>
        <fullName evidence="6">Putative sugar kinase YdjH</fullName>
        <ecNumber evidence="6">2.7.1.-</ecNumber>
    </submittedName>
</protein>
<dbReference type="EMBL" id="LITT01000004">
    <property type="protein sequence ID" value="OAA91769.1"/>
    <property type="molecule type" value="Genomic_DNA"/>
</dbReference>
<comment type="similarity">
    <text evidence="1 4">Belongs to the carbohydrate kinase PfkB family.</text>
</comment>